<feature type="region of interest" description="Disordered" evidence="1">
    <location>
        <begin position="100"/>
        <end position="121"/>
    </location>
</feature>
<dbReference type="InterPro" id="IPR040187">
    <property type="entry name" value="OCAD1/2"/>
</dbReference>
<keyword evidence="2" id="KW-0472">Membrane</keyword>
<dbReference type="GO" id="GO:0005768">
    <property type="term" value="C:endosome"/>
    <property type="evidence" value="ECO:0007669"/>
    <property type="project" value="TreeGrafter"/>
</dbReference>
<feature type="region of interest" description="Disordered" evidence="1">
    <location>
        <begin position="145"/>
        <end position="284"/>
    </location>
</feature>
<keyword evidence="2" id="KW-1133">Transmembrane helix</keyword>
<organism evidence="4 5">
    <name type="scientific">Acropora cervicornis</name>
    <name type="common">Staghorn coral</name>
    <dbReference type="NCBI Taxonomy" id="6130"/>
    <lineage>
        <taxon>Eukaryota</taxon>
        <taxon>Metazoa</taxon>
        <taxon>Cnidaria</taxon>
        <taxon>Anthozoa</taxon>
        <taxon>Hexacorallia</taxon>
        <taxon>Scleractinia</taxon>
        <taxon>Astrocoeniina</taxon>
        <taxon>Acroporidae</taxon>
        <taxon>Acropora</taxon>
    </lineage>
</organism>
<reference evidence="4" key="1">
    <citation type="journal article" date="2023" name="G3 (Bethesda)">
        <title>Whole genome assembly and annotation of the endangered Caribbean coral Acropora cervicornis.</title>
        <authorList>
            <person name="Selwyn J.D."/>
            <person name="Vollmer S.V."/>
        </authorList>
    </citation>
    <scope>NUCLEOTIDE SEQUENCE</scope>
    <source>
        <strain evidence="4">K2</strain>
    </source>
</reference>
<dbReference type="EMBL" id="JARQWQ010000099">
    <property type="protein sequence ID" value="KAK2551322.1"/>
    <property type="molecule type" value="Genomic_DNA"/>
</dbReference>
<evidence type="ECO:0000256" key="2">
    <source>
        <dbReference type="SAM" id="Phobius"/>
    </source>
</evidence>
<feature type="domain" description="OCIA" evidence="3">
    <location>
        <begin position="14"/>
        <end position="96"/>
    </location>
</feature>
<accession>A0AAD9PYB0</accession>
<dbReference type="InterPro" id="IPR009764">
    <property type="entry name" value="OCIA_dom"/>
</dbReference>
<keyword evidence="5" id="KW-1185">Reference proteome</keyword>
<dbReference type="Proteomes" id="UP001249851">
    <property type="component" value="Unassembled WGS sequence"/>
</dbReference>
<name>A0AAD9PYB0_ACRCE</name>
<dbReference type="Pfam" id="PF07051">
    <property type="entry name" value="OCIA"/>
    <property type="match status" value="1"/>
</dbReference>
<feature type="compositionally biased region" description="Basic and acidic residues" evidence="1">
    <location>
        <begin position="215"/>
        <end position="228"/>
    </location>
</feature>
<evidence type="ECO:0000256" key="1">
    <source>
        <dbReference type="SAM" id="MobiDB-lite"/>
    </source>
</evidence>
<dbReference type="AlphaFoldDB" id="A0AAD9PYB0"/>
<evidence type="ECO:0000313" key="5">
    <source>
        <dbReference type="Proteomes" id="UP001249851"/>
    </source>
</evidence>
<feature type="compositionally biased region" description="Polar residues" evidence="1">
    <location>
        <begin position="229"/>
        <end position="238"/>
    </location>
</feature>
<comment type="caution">
    <text evidence="4">The sequence shown here is derived from an EMBL/GenBank/DDBJ whole genome shotgun (WGS) entry which is preliminary data.</text>
</comment>
<feature type="transmembrane region" description="Helical" evidence="2">
    <location>
        <begin position="61"/>
        <end position="81"/>
    </location>
</feature>
<feature type="compositionally biased region" description="Polar residues" evidence="1">
    <location>
        <begin position="245"/>
        <end position="262"/>
    </location>
</feature>
<proteinExistence type="predicted"/>
<feature type="compositionally biased region" description="Polar residues" evidence="1">
    <location>
        <begin position="145"/>
        <end position="160"/>
    </location>
</feature>
<protein>
    <submittedName>
        <fullName evidence="4">OCIA domain-containing protein 1</fullName>
    </submittedName>
</protein>
<evidence type="ECO:0000259" key="3">
    <source>
        <dbReference type="Pfam" id="PF07051"/>
    </source>
</evidence>
<gene>
    <name evidence="4" type="ORF">P5673_027922</name>
</gene>
<evidence type="ECO:0000313" key="4">
    <source>
        <dbReference type="EMBL" id="KAK2551322.1"/>
    </source>
</evidence>
<dbReference type="PANTHER" id="PTHR13336:SF3">
    <property type="entry name" value="OCIA DOMAIN-CONTAINING PROTEIN 1"/>
    <property type="match status" value="1"/>
</dbReference>
<reference evidence="4" key="2">
    <citation type="journal article" date="2023" name="Science">
        <title>Genomic signatures of disease resistance in endangered staghorn corals.</title>
        <authorList>
            <person name="Vollmer S.V."/>
            <person name="Selwyn J.D."/>
            <person name="Despard B.A."/>
            <person name="Roesel C.L."/>
        </authorList>
    </citation>
    <scope>NUCLEOTIDE SEQUENCE</scope>
    <source>
        <strain evidence="4">K2</strain>
    </source>
</reference>
<sequence length="284" mass="31848">MADAQPRGLRIVELTDEEKAVLRDCRINSVYFRGVPLGIGSALVLRQAIKYGLPLPFAKRFPGIFYTGIFGVGFIAGITSYHSTCVEKIMRLENSRLADQVRASRRAQSPGSYKGDWQTGNYNHEQKEEDLQGAWKAWSNRVSESLTPPSQGYVQSNITTPSSADSSEEAPPPPSLYFDVGSDKENKQTSYAELRKKHRERWTPPNAPSPGSLRSEQRRDPQQRDVDSKTGSSETPSSWFEKDNNINVRSNGINRETGQLSSKRPPYRQGPPPKKNQYGDVIEE</sequence>
<keyword evidence="2" id="KW-0812">Transmembrane</keyword>
<feature type="transmembrane region" description="Helical" evidence="2">
    <location>
        <begin position="30"/>
        <end position="49"/>
    </location>
</feature>
<dbReference type="PANTHER" id="PTHR13336">
    <property type="entry name" value="OVARIAN CARCINOMA IMMUNOREACTIVE ANTIGEN"/>
    <property type="match status" value="1"/>
</dbReference>